<dbReference type="InterPro" id="IPR000253">
    <property type="entry name" value="FHA_dom"/>
</dbReference>
<evidence type="ECO:0000313" key="4">
    <source>
        <dbReference type="Proteomes" id="UP000199169"/>
    </source>
</evidence>
<dbReference type="Pfam" id="PF20232">
    <property type="entry name" value="T6SS_FHA_C"/>
    <property type="match status" value="1"/>
</dbReference>
<dbReference type="AlphaFoldDB" id="A0A1A8XQ00"/>
<protein>
    <submittedName>
        <fullName evidence="3">FHA domain containing protein</fullName>
    </submittedName>
</protein>
<feature type="domain" description="FHA" evidence="2">
    <location>
        <begin position="29"/>
        <end position="79"/>
    </location>
</feature>
<reference evidence="4" key="1">
    <citation type="submission" date="2016-06" db="EMBL/GenBank/DDBJ databases">
        <authorList>
            <person name="McIlroy S.J."/>
            <person name="Karst S.M."/>
            <person name="Albertsen M."/>
        </authorList>
    </citation>
    <scope>NUCLEOTIDE SEQUENCE [LARGE SCALE GENOMIC DNA]</scope>
</reference>
<dbReference type="InterPro" id="IPR046883">
    <property type="entry name" value="T6SS_FHA_C"/>
</dbReference>
<dbReference type="Pfam" id="PF00498">
    <property type="entry name" value="FHA"/>
    <property type="match status" value="2"/>
</dbReference>
<sequence length="557" mass="58432">MTLRLTLENAAGLPATVAASIDFGDRETLSIGRSEGLDWTLPDPSRLMSGNHCEIRRSANAYLLYDQSTNGTFLAGSKARLDSPHTLRDGDGLLIGAYLIRVELTEETGQAPDDQTRLVARPVTDPRLQLTIKNPPAHADQRSLTATLGGQGVLTIGRDASADWTLPDPTGSVSREHCSIRFANGAFVLDDHSSNGTFVNHSAERLSGSYRLRDGDQLLIGVYLITVQVSGVADEAPSVAAGQRAENPAASPAPAEASPGRPTPARRASGARRGGDPAAMLADASAIAPTPVARSGDSVAARVSQAEDGVTRIARVDKTRPAPAAATPAAGINEAVDAGHQVADRIAKQAAPPDGAGQPPAGDPVLAGIARGLGLSPGDLDEADAAVLGERMGELILLLTGEIRQLLTLRDAALGQPTGQPLGARAGSGASNPLTLLPTSEEALRVLFGPPRRAYLDGRQSFQASLTDLRQYCRQTDAAIRAATVTLSKELAPAAIDKAAGAENRLGQLLISRKARLWDLYVERWNSRPPLQPDRPVASFLQAFGGVTDQTDRKKPD</sequence>
<feature type="domain" description="FHA" evidence="2">
    <location>
        <begin position="154"/>
        <end position="204"/>
    </location>
</feature>
<dbReference type="Proteomes" id="UP000199169">
    <property type="component" value="Unassembled WGS sequence"/>
</dbReference>
<gene>
    <name evidence="3" type="ORF">ACCAA_400070</name>
</gene>
<dbReference type="RefSeq" id="WP_186407582.1">
    <property type="nucleotide sequence ID" value="NZ_FLQX01000117.1"/>
</dbReference>
<dbReference type="CDD" id="cd00060">
    <property type="entry name" value="FHA"/>
    <property type="match status" value="2"/>
</dbReference>
<proteinExistence type="predicted"/>
<keyword evidence="4" id="KW-1185">Reference proteome</keyword>
<name>A0A1A8XQ00_9PROT</name>
<evidence type="ECO:0000313" key="3">
    <source>
        <dbReference type="EMBL" id="SBT07225.1"/>
    </source>
</evidence>
<dbReference type="InterPro" id="IPR017735">
    <property type="entry name" value="T6SS_FHA"/>
</dbReference>
<dbReference type="InterPro" id="IPR008984">
    <property type="entry name" value="SMAD_FHA_dom_sf"/>
</dbReference>
<dbReference type="PANTHER" id="PTHR23308">
    <property type="entry name" value="NUCLEAR INHIBITOR OF PROTEIN PHOSPHATASE-1"/>
    <property type="match status" value="1"/>
</dbReference>
<accession>A0A1A8XQ00</accession>
<dbReference type="SUPFAM" id="SSF49879">
    <property type="entry name" value="SMAD/FHA domain"/>
    <property type="match status" value="2"/>
</dbReference>
<dbReference type="SMART" id="SM00240">
    <property type="entry name" value="FHA"/>
    <property type="match status" value="2"/>
</dbReference>
<dbReference type="PROSITE" id="PS50006">
    <property type="entry name" value="FHA_DOMAIN"/>
    <property type="match status" value="2"/>
</dbReference>
<dbReference type="EMBL" id="FLQX01000117">
    <property type="protein sequence ID" value="SBT07225.1"/>
    <property type="molecule type" value="Genomic_DNA"/>
</dbReference>
<evidence type="ECO:0000259" key="2">
    <source>
        <dbReference type="PROSITE" id="PS50006"/>
    </source>
</evidence>
<dbReference type="NCBIfam" id="TIGR03354">
    <property type="entry name" value="VI_FHA"/>
    <property type="match status" value="1"/>
</dbReference>
<dbReference type="STRING" id="1860102.ACCAA_400070"/>
<dbReference type="InterPro" id="IPR050923">
    <property type="entry name" value="Cell_Proc_Reg/RNA_Proc"/>
</dbReference>
<feature type="compositionally biased region" description="Low complexity" evidence="1">
    <location>
        <begin position="245"/>
        <end position="268"/>
    </location>
</feature>
<feature type="region of interest" description="Disordered" evidence="1">
    <location>
        <begin position="239"/>
        <end position="277"/>
    </location>
</feature>
<organism evidence="3 4">
    <name type="scientific">Candidatus Accumulibacter aalborgensis</name>
    <dbReference type="NCBI Taxonomy" id="1860102"/>
    <lineage>
        <taxon>Bacteria</taxon>
        <taxon>Pseudomonadati</taxon>
        <taxon>Pseudomonadota</taxon>
        <taxon>Betaproteobacteria</taxon>
        <taxon>Candidatus Accumulibacter</taxon>
    </lineage>
</organism>
<dbReference type="Gene3D" id="2.60.200.20">
    <property type="match status" value="2"/>
</dbReference>
<evidence type="ECO:0000256" key="1">
    <source>
        <dbReference type="SAM" id="MobiDB-lite"/>
    </source>
</evidence>